<dbReference type="GO" id="GO:0016020">
    <property type="term" value="C:membrane"/>
    <property type="evidence" value="ECO:0007669"/>
    <property type="project" value="UniProtKB-SubCell"/>
</dbReference>
<evidence type="ECO:0000256" key="1">
    <source>
        <dbReference type="ARBA" id="ARBA00004167"/>
    </source>
</evidence>
<feature type="signal peptide" evidence="7">
    <location>
        <begin position="1"/>
        <end position="19"/>
    </location>
</feature>
<dbReference type="OrthoDB" id="5426678at2759"/>
<dbReference type="GO" id="GO:0071944">
    <property type="term" value="C:cell periphery"/>
    <property type="evidence" value="ECO:0007669"/>
    <property type="project" value="UniProtKB-ARBA"/>
</dbReference>
<dbReference type="Proteomes" id="UP000070501">
    <property type="component" value="Unassembled WGS sequence"/>
</dbReference>
<sequence length="546" mass="57842">MHPSSCLLVFLSVVSGIAALQVTPNSPCSSFCVDSNDLNFADPASSNTRNKDIVCYDSEYQSSPAGQKFKRCLSCLQGSTFAQGQESDQQWFLYNLRYTVDYCIFGFPNATNIASTPCSTEKACGELKGALTGDLLSSAKKGADYAFCNANGAVMQSDEIKKCHACVSVSDDQDFLANYVVALDAGCQQQPGTGAAIGLSDTVFSSQVINSTDPSSTTNKNSPSGLSTPVIIGIGVGGAAILVIAAGIVFVCCKRRRNRRVRLGDGNQAGRIASQDYPISPLSFRCQAQPAPYESTIFKNASEVTVPDSNKMGSPIIGFTHTASPKALEAEAFEKPNYGGWQPQLPKSRMITSKSDRAHASLDSITTTTTAAPPAMPGNVHQAWSPHIARFSPVEDMASPQSTTSTRSTTALLPLKPYNPSEWSGGANATPTIPTPISGATASPLLGRAWDDIPRKSSLPPQQQQQQPPPRYPPKREPWGELPPRPSPTGGSPARKNTVTPEKGSLAVAVARTTGPHKGKRGSSSNGTSPVETSRINTVFPGPPRR</sequence>
<evidence type="ECO:0000313" key="8">
    <source>
        <dbReference type="EMBL" id="KXJ93370.1"/>
    </source>
</evidence>
<dbReference type="InParanoid" id="A0A136J867"/>
<keyword evidence="3 6" id="KW-1133">Transmembrane helix</keyword>
<evidence type="ECO:0000256" key="4">
    <source>
        <dbReference type="ARBA" id="ARBA00023136"/>
    </source>
</evidence>
<organism evidence="8 9">
    <name type="scientific">Microdochium bolleyi</name>
    <dbReference type="NCBI Taxonomy" id="196109"/>
    <lineage>
        <taxon>Eukaryota</taxon>
        <taxon>Fungi</taxon>
        <taxon>Dikarya</taxon>
        <taxon>Ascomycota</taxon>
        <taxon>Pezizomycotina</taxon>
        <taxon>Sordariomycetes</taxon>
        <taxon>Xylariomycetidae</taxon>
        <taxon>Xylariales</taxon>
        <taxon>Microdochiaceae</taxon>
        <taxon>Microdochium</taxon>
    </lineage>
</organism>
<proteinExistence type="predicted"/>
<name>A0A136J867_9PEZI</name>
<keyword evidence="4 6" id="KW-0472">Membrane</keyword>
<feature type="region of interest" description="Disordered" evidence="5">
    <location>
        <begin position="395"/>
        <end position="546"/>
    </location>
</feature>
<protein>
    <recommendedName>
        <fullName evidence="10">LPXTG-domain-containing protein</fullName>
    </recommendedName>
</protein>
<dbReference type="EMBL" id="KQ964248">
    <property type="protein sequence ID" value="KXJ93370.1"/>
    <property type="molecule type" value="Genomic_DNA"/>
</dbReference>
<evidence type="ECO:0000256" key="7">
    <source>
        <dbReference type="SAM" id="SignalP"/>
    </source>
</evidence>
<dbReference type="AlphaFoldDB" id="A0A136J867"/>
<comment type="subcellular location">
    <subcellularLocation>
        <location evidence="1">Membrane</location>
        <topology evidence="1">Single-pass membrane protein</topology>
    </subcellularLocation>
</comment>
<dbReference type="InterPro" id="IPR051694">
    <property type="entry name" value="Immunoregulatory_rcpt-like"/>
</dbReference>
<feature type="compositionally biased region" description="Polar residues" evidence="5">
    <location>
        <begin position="522"/>
        <end position="537"/>
    </location>
</feature>
<evidence type="ECO:0000313" key="9">
    <source>
        <dbReference type="Proteomes" id="UP000070501"/>
    </source>
</evidence>
<dbReference type="PANTHER" id="PTHR15549">
    <property type="entry name" value="PAIRED IMMUNOGLOBULIN-LIKE TYPE 2 RECEPTOR"/>
    <property type="match status" value="1"/>
</dbReference>
<feature type="chain" id="PRO_5007293601" description="LPXTG-domain-containing protein" evidence="7">
    <location>
        <begin position="20"/>
        <end position="546"/>
    </location>
</feature>
<evidence type="ECO:0000256" key="2">
    <source>
        <dbReference type="ARBA" id="ARBA00022692"/>
    </source>
</evidence>
<keyword evidence="7" id="KW-0732">Signal</keyword>
<evidence type="ECO:0008006" key="10">
    <source>
        <dbReference type="Google" id="ProtNLM"/>
    </source>
</evidence>
<evidence type="ECO:0000256" key="6">
    <source>
        <dbReference type="SAM" id="Phobius"/>
    </source>
</evidence>
<reference evidence="9" key="1">
    <citation type="submission" date="2016-02" db="EMBL/GenBank/DDBJ databases">
        <title>Draft genome sequence of Microdochium bolleyi, a fungal endophyte of beachgrass.</title>
        <authorList>
            <consortium name="DOE Joint Genome Institute"/>
            <person name="David A.S."/>
            <person name="May G."/>
            <person name="Haridas S."/>
            <person name="Lim J."/>
            <person name="Wang M."/>
            <person name="Labutti K."/>
            <person name="Lipzen A."/>
            <person name="Barry K."/>
            <person name="Grigoriev I.V."/>
        </authorList>
    </citation>
    <scope>NUCLEOTIDE SEQUENCE [LARGE SCALE GENOMIC DNA]</scope>
    <source>
        <strain evidence="9">J235TASD1</strain>
    </source>
</reference>
<gene>
    <name evidence="8" type="ORF">Micbo1qcDRAFT_194574</name>
</gene>
<evidence type="ECO:0000256" key="5">
    <source>
        <dbReference type="SAM" id="MobiDB-lite"/>
    </source>
</evidence>
<dbReference type="PANTHER" id="PTHR15549:SF26">
    <property type="entry name" value="AXIAL BUDDING PATTERN PROTEIN 2-RELATED"/>
    <property type="match status" value="1"/>
</dbReference>
<evidence type="ECO:0000256" key="3">
    <source>
        <dbReference type="ARBA" id="ARBA00022989"/>
    </source>
</evidence>
<keyword evidence="2 6" id="KW-0812">Transmembrane</keyword>
<accession>A0A136J867</accession>
<feature type="transmembrane region" description="Helical" evidence="6">
    <location>
        <begin position="230"/>
        <end position="253"/>
    </location>
</feature>
<keyword evidence="9" id="KW-1185">Reference proteome</keyword>